<dbReference type="UniPathway" id="UPA00219"/>
<dbReference type="InterPro" id="IPR012338">
    <property type="entry name" value="Beta-lactam/transpept-like"/>
</dbReference>
<evidence type="ECO:0000256" key="11">
    <source>
        <dbReference type="ARBA" id="ARBA00049902"/>
    </source>
</evidence>
<gene>
    <name evidence="16" type="ORF">BDE40_2543</name>
</gene>
<dbReference type="PANTHER" id="PTHR32282">
    <property type="entry name" value="BINDING PROTEIN TRANSPEPTIDASE, PUTATIVE-RELATED"/>
    <property type="match status" value="1"/>
</dbReference>
<feature type="transmembrane region" description="Helical" evidence="13">
    <location>
        <begin position="47"/>
        <end position="63"/>
    </location>
</feature>
<evidence type="ECO:0000313" key="16">
    <source>
        <dbReference type="EMBL" id="TDT73767.1"/>
    </source>
</evidence>
<comment type="pathway">
    <text evidence="1">Cell wall biogenesis; peptidoglycan biosynthesis.</text>
</comment>
<keyword evidence="6" id="KW-0328">Glycosyltransferase</keyword>
<evidence type="ECO:0000256" key="5">
    <source>
        <dbReference type="ARBA" id="ARBA00022670"/>
    </source>
</evidence>
<evidence type="ECO:0000256" key="8">
    <source>
        <dbReference type="ARBA" id="ARBA00022801"/>
    </source>
</evidence>
<keyword evidence="5" id="KW-0645">Protease</keyword>
<keyword evidence="17" id="KW-1185">Reference proteome</keyword>
<dbReference type="Proteomes" id="UP000294563">
    <property type="component" value="Unassembled WGS sequence"/>
</dbReference>
<dbReference type="SUPFAM" id="SSF56601">
    <property type="entry name" value="beta-lactamase/transpeptidase-like"/>
    <property type="match status" value="1"/>
</dbReference>
<feature type="domain" description="Penicillin-binding protein transpeptidase" evidence="14">
    <location>
        <begin position="393"/>
        <end position="648"/>
    </location>
</feature>
<protein>
    <recommendedName>
        <fullName evidence="10">peptidoglycan glycosyltransferase</fullName>
        <ecNumber evidence="10">2.4.99.28</ecNumber>
    </recommendedName>
</protein>
<dbReference type="OrthoDB" id="9766909at2"/>
<keyword evidence="7" id="KW-0808">Transferase</keyword>
<dbReference type="Gene3D" id="3.40.710.10">
    <property type="entry name" value="DD-peptidase/beta-lactamase superfamily"/>
    <property type="match status" value="1"/>
</dbReference>
<feature type="region of interest" description="Disordered" evidence="12">
    <location>
        <begin position="671"/>
        <end position="715"/>
    </location>
</feature>
<dbReference type="GO" id="GO:0008955">
    <property type="term" value="F:peptidoglycan glycosyltransferase activity"/>
    <property type="evidence" value="ECO:0007669"/>
    <property type="project" value="UniProtKB-EC"/>
</dbReference>
<evidence type="ECO:0000256" key="13">
    <source>
        <dbReference type="SAM" id="Phobius"/>
    </source>
</evidence>
<keyword evidence="13" id="KW-0812">Transmembrane</keyword>
<evidence type="ECO:0000256" key="4">
    <source>
        <dbReference type="ARBA" id="ARBA00022645"/>
    </source>
</evidence>
<accession>A0A4R7LDU6</accession>
<evidence type="ECO:0000259" key="14">
    <source>
        <dbReference type="Pfam" id="PF00905"/>
    </source>
</evidence>
<organism evidence="16 17">
    <name type="scientific">Litoreibacter halocynthiae</name>
    <dbReference type="NCBI Taxonomy" id="1242689"/>
    <lineage>
        <taxon>Bacteria</taxon>
        <taxon>Pseudomonadati</taxon>
        <taxon>Pseudomonadota</taxon>
        <taxon>Alphaproteobacteria</taxon>
        <taxon>Rhodobacterales</taxon>
        <taxon>Roseobacteraceae</taxon>
        <taxon>Litoreibacter</taxon>
    </lineage>
</organism>
<dbReference type="InterPro" id="IPR023346">
    <property type="entry name" value="Lysozyme-like_dom_sf"/>
</dbReference>
<evidence type="ECO:0000313" key="17">
    <source>
        <dbReference type="Proteomes" id="UP000294563"/>
    </source>
</evidence>
<evidence type="ECO:0000256" key="6">
    <source>
        <dbReference type="ARBA" id="ARBA00022676"/>
    </source>
</evidence>
<dbReference type="GO" id="GO:0004180">
    <property type="term" value="F:carboxypeptidase activity"/>
    <property type="evidence" value="ECO:0007669"/>
    <property type="project" value="UniProtKB-KW"/>
</dbReference>
<dbReference type="RefSeq" id="WP_134014992.1">
    <property type="nucleotide sequence ID" value="NZ_SOBH01000003.1"/>
</dbReference>
<dbReference type="InterPro" id="IPR050396">
    <property type="entry name" value="Glycosyltr_51/Transpeptidase"/>
</dbReference>
<proteinExistence type="inferred from homology"/>
<dbReference type="GO" id="GO:0009252">
    <property type="term" value="P:peptidoglycan biosynthetic process"/>
    <property type="evidence" value="ECO:0007669"/>
    <property type="project" value="UniProtKB-UniPathway"/>
</dbReference>
<dbReference type="Pfam" id="PF00905">
    <property type="entry name" value="Transpeptidase"/>
    <property type="match status" value="1"/>
</dbReference>
<comment type="caution">
    <text evidence="16">The sequence shown here is derived from an EMBL/GenBank/DDBJ whole genome shotgun (WGS) entry which is preliminary data.</text>
</comment>
<keyword evidence="8" id="KW-0378">Hydrolase</keyword>
<evidence type="ECO:0000256" key="2">
    <source>
        <dbReference type="ARBA" id="ARBA00007090"/>
    </source>
</evidence>
<dbReference type="NCBIfam" id="TIGR02074">
    <property type="entry name" value="PBP_1a_fam"/>
    <property type="match status" value="1"/>
</dbReference>
<feature type="compositionally biased region" description="Polar residues" evidence="12">
    <location>
        <begin position="705"/>
        <end position="715"/>
    </location>
</feature>
<dbReference type="GO" id="GO:0006508">
    <property type="term" value="P:proteolysis"/>
    <property type="evidence" value="ECO:0007669"/>
    <property type="project" value="UniProtKB-KW"/>
</dbReference>
<dbReference type="InterPro" id="IPR001264">
    <property type="entry name" value="Glyco_trans_51"/>
</dbReference>
<dbReference type="PANTHER" id="PTHR32282:SF33">
    <property type="entry name" value="PEPTIDOGLYCAN GLYCOSYLTRANSFERASE"/>
    <property type="match status" value="1"/>
</dbReference>
<feature type="compositionally biased region" description="Basic residues" evidence="12">
    <location>
        <begin position="25"/>
        <end position="40"/>
    </location>
</feature>
<keyword evidence="9" id="KW-0511">Multifunctional enzyme</keyword>
<sequence>MSNSGRKKPPLVAEKRYSKAPAAKPKPKAKPKPRVTKRKAAPKKRGVIGWILFPFVWTFRLIWRLTWRITAVAAILLAAAVAYTYAQLPPVEELLDGRTRGSVTVLDRENVVFAWRGDNFGGAVRAESVAPALKNAVVATEDKRFYWHLGISPRGIASAMRINMREGRKPWKGNGGSTLTQQTAKLLCLGVKFDPTKWKNETDYESDCRRTTLARKGKEALYALAMEAKYSKNDILSVYLNRAYLGSGARGFEAASQIYFGKHAAKVSVPEAAMLAGLLKAPSTYAPTNNLQRAQDRAATVLKLMREQGYITSSDEAAANAAPATLSKAAQARAGGYFVDWVMDTAPDFLANDTTEDVMIRSTFDTRLQKAAEDALDYIFEEKVREGSEAQAAIVVMSADGAVRAMVGGRQAKVSGAFNRAVQAKRQTGSAFKPFVYAAAMDLGFQYDSIVVDEPFTINVPGSGPYTPKNYTRNFKGEMTLTDALAQSINTVAVKVSEAVGRDNVRDVAERFGIDNELAAGPALALGASESTLLEMTGAYAGILNGGRAVSPYGIRELRLKGDQNALFGQGGGYGERVITESAAQQLTYMMYRVVNDGTGRRAKLGDREVAGKTGTTSAAKDAWFIGFTAQYVVGVWMGYDDNTPLKGVTGGGLPAEIWKETMVRVTDGLPAEPLPMIRPANPPRVTRPEPVQQPQVAQRPRGNGRSNQGQQNLENVTEQIIRDVGNLLGKLLGGN</sequence>
<name>A0A4R7LDU6_9RHOB</name>
<feature type="region of interest" description="Disordered" evidence="12">
    <location>
        <begin position="1"/>
        <end position="40"/>
    </location>
</feature>
<comment type="similarity">
    <text evidence="2">In the C-terminal section; belongs to the transpeptidase family.</text>
</comment>
<dbReference type="GO" id="GO:0030288">
    <property type="term" value="C:outer membrane-bounded periplasmic space"/>
    <property type="evidence" value="ECO:0007669"/>
    <property type="project" value="TreeGrafter"/>
</dbReference>
<evidence type="ECO:0000256" key="3">
    <source>
        <dbReference type="ARBA" id="ARBA00007739"/>
    </source>
</evidence>
<dbReference type="EMBL" id="SOBH01000003">
    <property type="protein sequence ID" value="TDT73767.1"/>
    <property type="molecule type" value="Genomic_DNA"/>
</dbReference>
<feature type="compositionally biased region" description="Low complexity" evidence="12">
    <location>
        <begin position="689"/>
        <end position="702"/>
    </location>
</feature>
<reference evidence="16 17" key="1">
    <citation type="submission" date="2019-03" db="EMBL/GenBank/DDBJ databases">
        <title>Genomic Encyclopedia of Archaeal and Bacterial Type Strains, Phase II (KMG-II): from individual species to whole genera.</title>
        <authorList>
            <person name="Goeker M."/>
        </authorList>
    </citation>
    <scope>NUCLEOTIDE SEQUENCE [LARGE SCALE GENOMIC DNA]</scope>
    <source>
        <strain evidence="16 17">DSM 29467</strain>
    </source>
</reference>
<keyword evidence="13" id="KW-1133">Transmembrane helix</keyword>
<evidence type="ECO:0000256" key="7">
    <source>
        <dbReference type="ARBA" id="ARBA00022679"/>
    </source>
</evidence>
<dbReference type="EC" id="2.4.99.28" evidence="10"/>
<dbReference type="AlphaFoldDB" id="A0A4R7LDU6"/>
<dbReference type="InterPro" id="IPR001460">
    <property type="entry name" value="PCN-bd_Tpept"/>
</dbReference>
<comment type="catalytic activity">
    <reaction evidence="11">
        <text>[GlcNAc-(1-&gt;4)-Mur2Ac(oyl-L-Ala-gamma-D-Glu-L-Lys-D-Ala-D-Ala)](n)-di-trans,octa-cis-undecaprenyl diphosphate + beta-D-GlcNAc-(1-&gt;4)-Mur2Ac(oyl-L-Ala-gamma-D-Glu-L-Lys-D-Ala-D-Ala)-di-trans,octa-cis-undecaprenyl diphosphate = [GlcNAc-(1-&gt;4)-Mur2Ac(oyl-L-Ala-gamma-D-Glu-L-Lys-D-Ala-D-Ala)](n+1)-di-trans,octa-cis-undecaprenyl diphosphate + di-trans,octa-cis-undecaprenyl diphosphate + H(+)</text>
        <dbReference type="Rhea" id="RHEA:23708"/>
        <dbReference type="Rhea" id="RHEA-COMP:9602"/>
        <dbReference type="Rhea" id="RHEA-COMP:9603"/>
        <dbReference type="ChEBI" id="CHEBI:15378"/>
        <dbReference type="ChEBI" id="CHEBI:58405"/>
        <dbReference type="ChEBI" id="CHEBI:60033"/>
        <dbReference type="ChEBI" id="CHEBI:78435"/>
        <dbReference type="EC" id="2.4.99.28"/>
    </reaction>
</comment>
<dbReference type="GO" id="GO:0008658">
    <property type="term" value="F:penicillin binding"/>
    <property type="evidence" value="ECO:0007669"/>
    <property type="project" value="InterPro"/>
</dbReference>
<keyword evidence="13" id="KW-0472">Membrane</keyword>
<comment type="similarity">
    <text evidence="3">In the N-terminal section; belongs to the glycosyltransferase 51 family.</text>
</comment>
<dbReference type="Pfam" id="PF00912">
    <property type="entry name" value="Transgly"/>
    <property type="match status" value="1"/>
</dbReference>
<evidence type="ECO:0000259" key="15">
    <source>
        <dbReference type="Pfam" id="PF00912"/>
    </source>
</evidence>
<dbReference type="Gene3D" id="1.10.3810.10">
    <property type="entry name" value="Biosynthetic peptidoglycan transglycosylase-like"/>
    <property type="match status" value="1"/>
</dbReference>
<feature type="domain" description="Glycosyl transferase family 51" evidence="15">
    <location>
        <begin position="123"/>
        <end position="305"/>
    </location>
</feature>
<evidence type="ECO:0000256" key="1">
    <source>
        <dbReference type="ARBA" id="ARBA00004752"/>
    </source>
</evidence>
<evidence type="ECO:0000256" key="9">
    <source>
        <dbReference type="ARBA" id="ARBA00023268"/>
    </source>
</evidence>
<keyword evidence="4" id="KW-0121">Carboxypeptidase</keyword>
<evidence type="ECO:0000256" key="10">
    <source>
        <dbReference type="ARBA" id="ARBA00044770"/>
    </source>
</evidence>
<dbReference type="SUPFAM" id="SSF53955">
    <property type="entry name" value="Lysozyme-like"/>
    <property type="match status" value="1"/>
</dbReference>
<evidence type="ECO:0000256" key="12">
    <source>
        <dbReference type="SAM" id="MobiDB-lite"/>
    </source>
</evidence>
<dbReference type="InterPro" id="IPR036950">
    <property type="entry name" value="PBP_transglycosylase"/>
</dbReference>